<reference evidence="2" key="1">
    <citation type="submission" date="2021-05" db="EMBL/GenBank/DDBJ databases">
        <authorList>
            <person name="Alioto T."/>
            <person name="Alioto T."/>
            <person name="Gomez Garrido J."/>
        </authorList>
    </citation>
    <scope>NUCLEOTIDE SEQUENCE</scope>
</reference>
<sequence length="127" mass="15000">MLQRIHPREQIHTPNFIPLRRLHSLRPPHLRCPRTLRHRHPCRPVSCLRCWCCAALEPRVRPQNFRTRPAIAPPARPRWSARPAPVWTVRCSAPLPQCTRWHVCPPSRNTKRERESIWPSPQAKQST</sequence>
<proteinExistence type="predicted"/>
<protein>
    <submittedName>
        <fullName evidence="2">(northern house mosquito) hypothetical protein</fullName>
    </submittedName>
</protein>
<dbReference type="EMBL" id="HBUE01135931">
    <property type="protein sequence ID" value="CAG6498517.1"/>
    <property type="molecule type" value="Transcribed_RNA"/>
</dbReference>
<accession>A0A8D8CW60</accession>
<feature type="region of interest" description="Disordered" evidence="1">
    <location>
        <begin position="105"/>
        <end position="127"/>
    </location>
</feature>
<organism evidence="2">
    <name type="scientific">Culex pipiens</name>
    <name type="common">House mosquito</name>
    <dbReference type="NCBI Taxonomy" id="7175"/>
    <lineage>
        <taxon>Eukaryota</taxon>
        <taxon>Metazoa</taxon>
        <taxon>Ecdysozoa</taxon>
        <taxon>Arthropoda</taxon>
        <taxon>Hexapoda</taxon>
        <taxon>Insecta</taxon>
        <taxon>Pterygota</taxon>
        <taxon>Neoptera</taxon>
        <taxon>Endopterygota</taxon>
        <taxon>Diptera</taxon>
        <taxon>Nematocera</taxon>
        <taxon>Culicoidea</taxon>
        <taxon>Culicidae</taxon>
        <taxon>Culicinae</taxon>
        <taxon>Culicini</taxon>
        <taxon>Culex</taxon>
        <taxon>Culex</taxon>
    </lineage>
</organism>
<evidence type="ECO:0000256" key="1">
    <source>
        <dbReference type="SAM" id="MobiDB-lite"/>
    </source>
</evidence>
<dbReference type="AlphaFoldDB" id="A0A8D8CW60"/>
<evidence type="ECO:0000313" key="2">
    <source>
        <dbReference type="EMBL" id="CAG6498517.1"/>
    </source>
</evidence>
<name>A0A8D8CW60_CULPI</name>